<keyword evidence="1" id="KW-0732">Signal</keyword>
<dbReference type="Proteomes" id="UP000223968">
    <property type="component" value="Unassembled WGS sequence"/>
</dbReference>
<dbReference type="AlphaFoldDB" id="A0A2B7XST7"/>
<reference evidence="2 3" key="1">
    <citation type="submission" date="2017-10" db="EMBL/GenBank/DDBJ databases">
        <title>Comparative genomics in systemic dimorphic fungi from Ajellomycetaceae.</title>
        <authorList>
            <person name="Munoz J.F."/>
            <person name="Mcewen J.G."/>
            <person name="Clay O.K."/>
            <person name="Cuomo C.A."/>
        </authorList>
    </citation>
    <scope>NUCLEOTIDE SEQUENCE [LARGE SCALE GENOMIC DNA]</scope>
    <source>
        <strain evidence="2 3">UAMH5409</strain>
    </source>
</reference>
<feature type="signal peptide" evidence="1">
    <location>
        <begin position="1"/>
        <end position="21"/>
    </location>
</feature>
<accession>A0A2B7XST7</accession>
<dbReference type="EMBL" id="PDNB01000067">
    <property type="protein sequence ID" value="PGH11831.1"/>
    <property type="molecule type" value="Genomic_DNA"/>
</dbReference>
<evidence type="ECO:0000313" key="2">
    <source>
        <dbReference type="EMBL" id="PGH11831.1"/>
    </source>
</evidence>
<organism evidence="2 3">
    <name type="scientific">Helicocarpus griseus UAMH5409</name>
    <dbReference type="NCBI Taxonomy" id="1447875"/>
    <lineage>
        <taxon>Eukaryota</taxon>
        <taxon>Fungi</taxon>
        <taxon>Dikarya</taxon>
        <taxon>Ascomycota</taxon>
        <taxon>Pezizomycotina</taxon>
        <taxon>Eurotiomycetes</taxon>
        <taxon>Eurotiomycetidae</taxon>
        <taxon>Onygenales</taxon>
        <taxon>Ajellomycetaceae</taxon>
        <taxon>Helicocarpus</taxon>
    </lineage>
</organism>
<gene>
    <name evidence="2" type="ORF">AJ79_04628</name>
</gene>
<comment type="caution">
    <text evidence="2">The sequence shown here is derived from an EMBL/GenBank/DDBJ whole genome shotgun (WGS) entry which is preliminary data.</text>
</comment>
<name>A0A2B7XST7_9EURO</name>
<proteinExistence type="predicted"/>
<keyword evidence="3" id="KW-1185">Reference proteome</keyword>
<feature type="chain" id="PRO_5013038638" description="Cell wall protein" evidence="1">
    <location>
        <begin position="22"/>
        <end position="148"/>
    </location>
</feature>
<evidence type="ECO:0008006" key="4">
    <source>
        <dbReference type="Google" id="ProtNLM"/>
    </source>
</evidence>
<evidence type="ECO:0000256" key="1">
    <source>
        <dbReference type="SAM" id="SignalP"/>
    </source>
</evidence>
<evidence type="ECO:0000313" key="3">
    <source>
        <dbReference type="Proteomes" id="UP000223968"/>
    </source>
</evidence>
<sequence>MRFTHSFLGLLFAFAPLGALAQNAALAPDELAACKQLANLSPADFNAALAKLQAQANELKNDPTQNQAEVKQMIKKLEQVAALPDGLAQKVVDERCAGQVPKVGGEGVSRRQLPNVSDVGSVVGGLTGSGKEGGKGGLLGGIIIQGII</sequence>
<protein>
    <recommendedName>
        <fullName evidence="4">Cell wall protein</fullName>
    </recommendedName>
</protein>